<dbReference type="InterPro" id="IPR019410">
    <property type="entry name" value="Methyltransf_16"/>
</dbReference>
<dbReference type="Gene3D" id="3.40.50.150">
    <property type="entry name" value="Vaccinia Virus protein VP39"/>
    <property type="match status" value="1"/>
</dbReference>
<dbReference type="Pfam" id="PF10294">
    <property type="entry name" value="Methyltransf_16"/>
    <property type="match status" value="1"/>
</dbReference>
<dbReference type="EMBL" id="HBHX01035510">
    <property type="protein sequence ID" value="CAE0118987.1"/>
    <property type="molecule type" value="Transcribed_RNA"/>
</dbReference>
<dbReference type="SUPFAM" id="SSF53335">
    <property type="entry name" value="S-adenosyl-L-methionine-dependent methyltransferases"/>
    <property type="match status" value="1"/>
</dbReference>
<sequence>MLEASVPALQAQDEGATHADGALLLNAFRIAHPGNAELQAVLLTPARPTEHDSVPLSTSGFLYVPATYTLLDYLLARPAELIEGRRVLELGAGLGLCASVLQQWHPPAARLLATDGDCRVIPLLGGNLCANAGLDGAGHQVLRWGADRVRSSGLAAAWDVVVAADAVFHAHRPDERRDTGRAPSHATTTMISDLLETAAALLDTGGHLVLSVEPRDHLGDGLLTASLFAVAAASGLRCVEARPRRLDGQLRPEWQTDVYVFQPGVHVACPRALTT</sequence>
<dbReference type="InterPro" id="IPR029063">
    <property type="entry name" value="SAM-dependent_MTases_sf"/>
</dbReference>
<protein>
    <recommendedName>
        <fullName evidence="2">Calmodulin-lysine N-methyltransferase</fullName>
    </recommendedName>
</protein>
<reference evidence="1" key="1">
    <citation type="submission" date="2021-01" db="EMBL/GenBank/DDBJ databases">
        <authorList>
            <person name="Corre E."/>
            <person name="Pelletier E."/>
            <person name="Niang G."/>
            <person name="Scheremetjew M."/>
            <person name="Finn R."/>
            <person name="Kale V."/>
            <person name="Holt S."/>
            <person name="Cochrane G."/>
            <person name="Meng A."/>
            <person name="Brown T."/>
            <person name="Cohen L."/>
        </authorList>
    </citation>
    <scope>NUCLEOTIDE SEQUENCE</scope>
    <source>
        <strain evidence="1">CCMP281</strain>
    </source>
</reference>
<proteinExistence type="predicted"/>
<gene>
    <name evidence="1" type="ORF">HERI1096_LOCUS19686</name>
</gene>
<dbReference type="PANTHER" id="PTHR14614">
    <property type="entry name" value="HEPATOCELLULAR CARCINOMA-ASSOCIATED ANTIGEN"/>
    <property type="match status" value="1"/>
</dbReference>
<accession>A0A7S3AYX2</accession>
<evidence type="ECO:0008006" key="2">
    <source>
        <dbReference type="Google" id="ProtNLM"/>
    </source>
</evidence>
<evidence type="ECO:0000313" key="1">
    <source>
        <dbReference type="EMBL" id="CAE0118987.1"/>
    </source>
</evidence>
<dbReference type="AlphaFoldDB" id="A0A7S3AYX2"/>
<organism evidence="1">
    <name type="scientific">Haptolina ericina</name>
    <dbReference type="NCBI Taxonomy" id="156174"/>
    <lineage>
        <taxon>Eukaryota</taxon>
        <taxon>Haptista</taxon>
        <taxon>Haptophyta</taxon>
        <taxon>Prymnesiophyceae</taxon>
        <taxon>Prymnesiales</taxon>
        <taxon>Prymnesiaceae</taxon>
        <taxon>Haptolina</taxon>
    </lineage>
</organism>
<name>A0A7S3AYX2_9EUKA</name>